<evidence type="ECO:0000256" key="4">
    <source>
        <dbReference type="ARBA" id="ARBA00023125"/>
    </source>
</evidence>
<dbReference type="InParanoid" id="A0A251SAY5"/>
<dbReference type="PANTHER" id="PTHR13935">
    <property type="entry name" value="ACHAETE-SCUTE TRANSCRIPTION FACTOR-RELATED"/>
    <property type="match status" value="1"/>
</dbReference>
<feature type="domain" description="BHLH" evidence="9">
    <location>
        <begin position="86"/>
        <end position="138"/>
    </location>
</feature>
<protein>
    <submittedName>
        <fullName evidence="11">Putative achaete-scute transcription factor-related protein</fullName>
    </submittedName>
    <submittedName>
        <fullName evidence="10">Transcription factor bHLH family</fullName>
    </submittedName>
</protein>
<dbReference type="EMBL" id="CM007904">
    <property type="protein sequence ID" value="OTF95711.1"/>
    <property type="molecule type" value="Genomic_DNA"/>
</dbReference>
<feature type="region of interest" description="Disordered" evidence="8">
    <location>
        <begin position="30"/>
        <end position="84"/>
    </location>
</feature>
<evidence type="ECO:0000256" key="1">
    <source>
        <dbReference type="ARBA" id="ARBA00004123"/>
    </source>
</evidence>
<evidence type="ECO:0000256" key="7">
    <source>
        <dbReference type="SAM" id="Coils"/>
    </source>
</evidence>
<accession>A0A251SAY5</accession>
<dbReference type="GO" id="GO:0000981">
    <property type="term" value="F:DNA-binding transcription factor activity, RNA polymerase II-specific"/>
    <property type="evidence" value="ECO:0000318"/>
    <property type="project" value="GO_Central"/>
</dbReference>
<feature type="compositionally biased region" description="Basic and acidic residues" evidence="8">
    <location>
        <begin position="51"/>
        <end position="61"/>
    </location>
</feature>
<dbReference type="OMA" id="IHTEACD"/>
<evidence type="ECO:0000256" key="6">
    <source>
        <dbReference type="ARBA" id="ARBA00023242"/>
    </source>
</evidence>
<dbReference type="GO" id="GO:0046983">
    <property type="term" value="F:protein dimerization activity"/>
    <property type="evidence" value="ECO:0007669"/>
    <property type="project" value="InterPro"/>
</dbReference>
<keyword evidence="12" id="KW-1185">Reference proteome</keyword>
<dbReference type="GO" id="GO:0090575">
    <property type="term" value="C:RNA polymerase II transcription regulator complex"/>
    <property type="evidence" value="ECO:0000318"/>
    <property type="project" value="GO_Central"/>
</dbReference>
<evidence type="ECO:0000313" key="10">
    <source>
        <dbReference type="EMBL" id="KAF5765777.1"/>
    </source>
</evidence>
<dbReference type="FunCoup" id="A0A251SAY5">
    <property type="interactions" value="119"/>
</dbReference>
<dbReference type="Gramene" id="mRNA:HanXRQr2_Chr15g0707651">
    <property type="protein sequence ID" value="mRNA:HanXRQr2_Chr15g0707651"/>
    <property type="gene ID" value="HanXRQr2_Chr15g0707651"/>
</dbReference>
<reference evidence="10 12" key="1">
    <citation type="journal article" date="2017" name="Nature">
        <title>The sunflower genome provides insights into oil metabolism, flowering and Asterid evolution.</title>
        <authorList>
            <person name="Badouin H."/>
            <person name="Gouzy J."/>
            <person name="Grassa C.J."/>
            <person name="Murat F."/>
            <person name="Staton S.E."/>
            <person name="Cottret L."/>
            <person name="Lelandais-Briere C."/>
            <person name="Owens G.L."/>
            <person name="Carrere S."/>
            <person name="Mayjonade B."/>
            <person name="Legrand L."/>
            <person name="Gill N."/>
            <person name="Kane N.C."/>
            <person name="Bowers J.E."/>
            <person name="Hubner S."/>
            <person name="Bellec A."/>
            <person name="Berard A."/>
            <person name="Berges H."/>
            <person name="Blanchet N."/>
            <person name="Boniface M.C."/>
            <person name="Brunel D."/>
            <person name="Catrice O."/>
            <person name="Chaidir N."/>
            <person name="Claudel C."/>
            <person name="Donnadieu C."/>
            <person name="Faraut T."/>
            <person name="Fievet G."/>
            <person name="Helmstetter N."/>
            <person name="King M."/>
            <person name="Knapp S.J."/>
            <person name="Lai Z."/>
            <person name="Le Paslier M.C."/>
            <person name="Lippi Y."/>
            <person name="Lorenzon L."/>
            <person name="Mandel J.R."/>
            <person name="Marage G."/>
            <person name="Marchand G."/>
            <person name="Marquand E."/>
            <person name="Bret-Mestries E."/>
            <person name="Morien E."/>
            <person name="Nambeesan S."/>
            <person name="Nguyen T."/>
            <person name="Pegot-Espagnet P."/>
            <person name="Pouilly N."/>
            <person name="Raftis F."/>
            <person name="Sallet E."/>
            <person name="Schiex T."/>
            <person name="Thomas J."/>
            <person name="Vandecasteele C."/>
            <person name="Vares D."/>
            <person name="Vear F."/>
            <person name="Vautrin S."/>
            <person name="Crespi M."/>
            <person name="Mangin B."/>
            <person name="Burke J.M."/>
            <person name="Salse J."/>
            <person name="Munos S."/>
            <person name="Vincourt P."/>
            <person name="Rieseberg L.H."/>
            <person name="Langlade N.B."/>
        </authorList>
    </citation>
    <scope>NUCLEOTIDE SEQUENCE [LARGE SCALE GENOMIC DNA]</scope>
    <source>
        <strain evidence="12">cv. SF193</strain>
        <tissue evidence="10">Leaves</tissue>
    </source>
</reference>
<dbReference type="Proteomes" id="UP000215914">
    <property type="component" value="Chromosome 15"/>
</dbReference>
<comment type="subcellular location">
    <subcellularLocation>
        <location evidence="1">Nucleus</location>
    </subcellularLocation>
</comment>
<feature type="coiled-coil region" evidence="7">
    <location>
        <begin position="128"/>
        <end position="155"/>
    </location>
</feature>
<name>A0A251SAY5_HELAN</name>
<dbReference type="InterPro" id="IPR011598">
    <property type="entry name" value="bHLH_dom"/>
</dbReference>
<dbReference type="SMR" id="A0A251SAY5"/>
<evidence type="ECO:0000256" key="8">
    <source>
        <dbReference type="SAM" id="MobiDB-lite"/>
    </source>
</evidence>
<dbReference type="Gene3D" id="4.10.280.10">
    <property type="entry name" value="Helix-loop-helix DNA-binding domain"/>
    <property type="match status" value="1"/>
</dbReference>
<evidence type="ECO:0000259" key="9">
    <source>
        <dbReference type="PROSITE" id="PS50888"/>
    </source>
</evidence>
<evidence type="ECO:0000256" key="2">
    <source>
        <dbReference type="ARBA" id="ARBA00011738"/>
    </source>
</evidence>
<evidence type="ECO:0000256" key="3">
    <source>
        <dbReference type="ARBA" id="ARBA00023015"/>
    </source>
</evidence>
<dbReference type="FunFam" id="4.10.280.10:FF:000085">
    <property type="entry name" value="Transcription factor bHLH126"/>
    <property type="match status" value="1"/>
</dbReference>
<dbReference type="SMART" id="SM00353">
    <property type="entry name" value="HLH"/>
    <property type="match status" value="1"/>
</dbReference>
<dbReference type="InterPro" id="IPR015660">
    <property type="entry name" value="MASH1/Ascl1a-like"/>
</dbReference>
<keyword evidence="6" id="KW-0539">Nucleus</keyword>
<keyword evidence="5" id="KW-0804">Transcription</keyword>
<comment type="subunit">
    <text evidence="2">Homodimer.</text>
</comment>
<reference evidence="10" key="3">
    <citation type="submission" date="2020-06" db="EMBL/GenBank/DDBJ databases">
        <title>Helianthus annuus Genome sequencing and assembly Release 2.</title>
        <authorList>
            <person name="Gouzy J."/>
            <person name="Langlade N."/>
            <person name="Munos S."/>
        </authorList>
    </citation>
    <scope>NUCLEOTIDE SEQUENCE</scope>
    <source>
        <tissue evidence="10">Leaves</tissue>
    </source>
</reference>
<dbReference type="PROSITE" id="PS50888">
    <property type="entry name" value="BHLH"/>
    <property type="match status" value="1"/>
</dbReference>
<feature type="compositionally biased region" description="Gly residues" evidence="8">
    <location>
        <begin position="66"/>
        <end position="79"/>
    </location>
</feature>
<proteinExistence type="predicted"/>
<dbReference type="AlphaFoldDB" id="A0A251SAY5"/>
<keyword evidence="3" id="KW-0805">Transcription regulation</keyword>
<keyword evidence="4" id="KW-0238">DNA-binding</keyword>
<dbReference type="EMBL" id="MNCJ02000330">
    <property type="protein sequence ID" value="KAF5765777.1"/>
    <property type="molecule type" value="Genomic_DNA"/>
</dbReference>
<dbReference type="SUPFAM" id="SSF47459">
    <property type="entry name" value="HLH, helix-loop-helix DNA-binding domain"/>
    <property type="match status" value="1"/>
</dbReference>
<organism evidence="11 12">
    <name type="scientific">Helianthus annuus</name>
    <name type="common">Common sunflower</name>
    <dbReference type="NCBI Taxonomy" id="4232"/>
    <lineage>
        <taxon>Eukaryota</taxon>
        <taxon>Viridiplantae</taxon>
        <taxon>Streptophyta</taxon>
        <taxon>Embryophyta</taxon>
        <taxon>Tracheophyta</taxon>
        <taxon>Spermatophyta</taxon>
        <taxon>Magnoliopsida</taxon>
        <taxon>eudicotyledons</taxon>
        <taxon>Gunneridae</taxon>
        <taxon>Pentapetalae</taxon>
        <taxon>asterids</taxon>
        <taxon>campanulids</taxon>
        <taxon>Asterales</taxon>
        <taxon>Asteraceae</taxon>
        <taxon>Asteroideae</taxon>
        <taxon>Heliantheae alliance</taxon>
        <taxon>Heliantheae</taxon>
        <taxon>Helianthus</taxon>
    </lineage>
</organism>
<keyword evidence="7" id="KW-0175">Coiled coil</keyword>
<dbReference type="InterPro" id="IPR036638">
    <property type="entry name" value="HLH_DNA-bd_sf"/>
</dbReference>
<dbReference type="Pfam" id="PF00010">
    <property type="entry name" value="HLH"/>
    <property type="match status" value="1"/>
</dbReference>
<reference evidence="11" key="2">
    <citation type="submission" date="2017-02" db="EMBL/GenBank/DDBJ databases">
        <title>Sunflower complete genome.</title>
        <authorList>
            <person name="Langlade N."/>
            <person name="Munos S."/>
        </authorList>
    </citation>
    <scope>NUCLEOTIDE SEQUENCE [LARGE SCALE GENOMIC DNA]</scope>
    <source>
        <tissue evidence="11">Leaves</tissue>
    </source>
</reference>
<evidence type="ECO:0000256" key="5">
    <source>
        <dbReference type="ARBA" id="ARBA00023163"/>
    </source>
</evidence>
<evidence type="ECO:0000313" key="12">
    <source>
        <dbReference type="Proteomes" id="UP000215914"/>
    </source>
</evidence>
<evidence type="ECO:0000313" key="11">
    <source>
        <dbReference type="EMBL" id="OTF95711.1"/>
    </source>
</evidence>
<dbReference type="CDD" id="cd18914">
    <property type="entry name" value="bHLH_AtORG2_like"/>
    <property type="match status" value="1"/>
</dbReference>
<dbReference type="PANTHER" id="PTHR13935:SF106">
    <property type="entry name" value="ACHAETE-SCUTE COMPLEX PROTEIN T5-RELATED"/>
    <property type="match status" value="1"/>
</dbReference>
<dbReference type="GO" id="GO:0006357">
    <property type="term" value="P:regulation of transcription by RNA polymerase II"/>
    <property type="evidence" value="ECO:0000318"/>
    <property type="project" value="GO_Central"/>
</dbReference>
<sequence>MFTLQQNEDFVDHDHPCLISFQQEDHTPDLYEHVPIVDGKGKSSIRYPESSTRKRGGDRQRNKPGLGDGGGGDGGPGGDGDNDQMQKKMFHREIERQRRQEMTKLYASLRDLLPLELIKGTRSISDHMNQAVHYIKQMEENVKELSAKRDQLKKFSNTNENSTNNLPNTVSVSFCNEGVQISINSCLIEEGFMLSGVFNTLVEQGLNVTSCSLTKVKDRLIHSIQTEASDLALIDLSMLQQRLSLVANARTNFD</sequence>
<gene>
    <name evidence="11" type="ORF">HannXRQ_Chr15g0486101</name>
    <name evidence="10" type="ORF">HanXRQr2_Chr15g0707651</name>
</gene>
<dbReference type="GO" id="GO:0000977">
    <property type="term" value="F:RNA polymerase II transcription regulatory region sequence-specific DNA binding"/>
    <property type="evidence" value="ECO:0000318"/>
    <property type="project" value="GO_Central"/>
</dbReference>